<feature type="compositionally biased region" description="Pro residues" evidence="1">
    <location>
        <begin position="1"/>
        <end position="12"/>
    </location>
</feature>
<feature type="region of interest" description="Disordered" evidence="1">
    <location>
        <begin position="502"/>
        <end position="527"/>
    </location>
</feature>
<reference evidence="2 3" key="1">
    <citation type="submission" date="2024-01" db="EMBL/GenBank/DDBJ databases">
        <title>A draft genome for the cacao thread blight pathogen Marasmiellus scandens.</title>
        <authorList>
            <person name="Baruah I.K."/>
            <person name="Leung J."/>
            <person name="Bukari Y."/>
            <person name="Amoako-Attah I."/>
            <person name="Meinhardt L.W."/>
            <person name="Bailey B.A."/>
            <person name="Cohen S.P."/>
        </authorList>
    </citation>
    <scope>NUCLEOTIDE SEQUENCE [LARGE SCALE GENOMIC DNA]</scope>
    <source>
        <strain evidence="2 3">GH-19</strain>
    </source>
</reference>
<feature type="compositionally biased region" description="Basic residues" evidence="1">
    <location>
        <begin position="558"/>
        <end position="568"/>
    </location>
</feature>
<evidence type="ECO:0000313" key="3">
    <source>
        <dbReference type="Proteomes" id="UP001498398"/>
    </source>
</evidence>
<feature type="region of interest" description="Disordered" evidence="1">
    <location>
        <begin position="145"/>
        <end position="200"/>
    </location>
</feature>
<feature type="region of interest" description="Disordered" evidence="1">
    <location>
        <begin position="546"/>
        <end position="577"/>
    </location>
</feature>
<proteinExistence type="predicted"/>
<keyword evidence="3" id="KW-1185">Reference proteome</keyword>
<sequence>MSTNPYPSPVSSPSPNFDPSILRSDVQSPAPNTSVVPLVPSEADRSELPTASSRQDAALQRIRQLRRSLVEVNQDAANSFSPGHEAILLTGHSEDRLEQAAWNRLNAILPASTMERLRRFENTTRRESDRVHQLLRITAALDTTSTYSNVSPSSPHPTSSSQSPSLLTSPLSPPRQRLLPPRTLQDPSLLRSREMSDDPHTLLGRRVAAREASGSSNASDHHITEQDFEYIRNLARQRRSEPAFQRRIESSLDAMRREALEAHSRSLDNAVHPVSAGAPIRGHMRRALRTSRIDSRQPSSSNTSAVQSPRERLSILSNFSSVQNLPTPSSTTSSQRIILFEEPTSYTSLEESRMASVVTSEVQGRSYVTTRRLNAEGDEYVHTIDGPLGEEITFTSPFTSSPVQMHPPDTILPPGLSGENPRDHRRDNTAQASDYVIPASTFFGTIYDRDGNEISPEEQPLLRPYETQVQPPFSVQWLPESVPAPLRIPDPLDTVTLTPVIPNAPHSPPRVRINPREPELAEDSREPSVQWIGSNKPLFIDPLPMPIESMISSEPKPKKQSPRGKIKVSRYANFAGR</sequence>
<feature type="compositionally biased region" description="Polar residues" evidence="1">
    <location>
        <begin position="25"/>
        <end position="35"/>
    </location>
</feature>
<name>A0ABR1JVV5_9AGAR</name>
<dbReference type="Proteomes" id="UP001498398">
    <property type="component" value="Unassembled WGS sequence"/>
</dbReference>
<evidence type="ECO:0000256" key="1">
    <source>
        <dbReference type="SAM" id="MobiDB-lite"/>
    </source>
</evidence>
<feature type="compositionally biased region" description="Polar residues" evidence="1">
    <location>
        <begin position="296"/>
        <end position="307"/>
    </location>
</feature>
<protein>
    <submittedName>
        <fullName evidence="2">Uncharacterized protein</fullName>
    </submittedName>
</protein>
<accession>A0ABR1JVV5</accession>
<evidence type="ECO:0000313" key="2">
    <source>
        <dbReference type="EMBL" id="KAK7468481.1"/>
    </source>
</evidence>
<feature type="compositionally biased region" description="Basic and acidic residues" evidence="1">
    <location>
        <begin position="191"/>
        <end position="200"/>
    </location>
</feature>
<gene>
    <name evidence="2" type="ORF">VKT23_002989</name>
</gene>
<feature type="compositionally biased region" description="Low complexity" evidence="1">
    <location>
        <begin position="151"/>
        <end position="185"/>
    </location>
</feature>
<dbReference type="EMBL" id="JBANRG010000003">
    <property type="protein sequence ID" value="KAK7468481.1"/>
    <property type="molecule type" value="Genomic_DNA"/>
</dbReference>
<comment type="caution">
    <text evidence="2">The sequence shown here is derived from an EMBL/GenBank/DDBJ whole genome shotgun (WGS) entry which is preliminary data.</text>
</comment>
<feature type="region of interest" description="Disordered" evidence="1">
    <location>
        <begin position="290"/>
        <end position="311"/>
    </location>
</feature>
<organism evidence="2 3">
    <name type="scientific">Marasmiellus scandens</name>
    <dbReference type="NCBI Taxonomy" id="2682957"/>
    <lineage>
        <taxon>Eukaryota</taxon>
        <taxon>Fungi</taxon>
        <taxon>Dikarya</taxon>
        <taxon>Basidiomycota</taxon>
        <taxon>Agaricomycotina</taxon>
        <taxon>Agaricomycetes</taxon>
        <taxon>Agaricomycetidae</taxon>
        <taxon>Agaricales</taxon>
        <taxon>Marasmiineae</taxon>
        <taxon>Omphalotaceae</taxon>
        <taxon>Marasmiellus</taxon>
    </lineage>
</organism>
<feature type="compositionally biased region" description="Basic and acidic residues" evidence="1">
    <location>
        <begin position="514"/>
        <end position="526"/>
    </location>
</feature>
<feature type="region of interest" description="Disordered" evidence="1">
    <location>
        <begin position="1"/>
        <end position="55"/>
    </location>
</feature>